<gene>
    <name evidence="10" type="ORF">OVN18_06060</name>
</gene>
<dbReference type="Gene3D" id="3.40.50.620">
    <property type="entry name" value="HUPs"/>
    <property type="match status" value="1"/>
</dbReference>
<dbReference type="RefSeq" id="WP_267782697.1">
    <property type="nucleotide sequence ID" value="NZ_CP113089.1"/>
</dbReference>
<dbReference type="InterPro" id="IPR001308">
    <property type="entry name" value="ETF_a/FixB"/>
</dbReference>
<dbReference type="InterPro" id="IPR014730">
    <property type="entry name" value="ETF_a/b_N"/>
</dbReference>
<evidence type="ECO:0000256" key="4">
    <source>
        <dbReference type="ARBA" id="ARBA00022630"/>
    </source>
</evidence>
<keyword evidence="5 8" id="KW-0274">FAD</keyword>
<dbReference type="GO" id="GO:0033539">
    <property type="term" value="P:fatty acid beta-oxidation using acyl-CoA dehydrogenase"/>
    <property type="evidence" value="ECO:0007669"/>
    <property type="project" value="TreeGrafter"/>
</dbReference>
<dbReference type="PIRSF" id="PIRSF000089">
    <property type="entry name" value="Electra_flavoP_a"/>
    <property type="match status" value="1"/>
</dbReference>
<dbReference type="SUPFAM" id="SSF52402">
    <property type="entry name" value="Adenine nucleotide alpha hydrolases-like"/>
    <property type="match status" value="1"/>
</dbReference>
<proteinExistence type="inferred from homology"/>
<feature type="domain" description="Electron transfer flavoprotein alpha/beta-subunit N-terminal" evidence="9">
    <location>
        <begin position="4"/>
        <end position="214"/>
    </location>
</feature>
<dbReference type="SMART" id="SM00893">
    <property type="entry name" value="ETF"/>
    <property type="match status" value="1"/>
</dbReference>
<name>A0A9E8MPN9_9MICO</name>
<protein>
    <submittedName>
        <fullName evidence="10">Electron transfer flavoprotein subunit alpha/FixB family protein</fullName>
    </submittedName>
</protein>
<evidence type="ECO:0000256" key="8">
    <source>
        <dbReference type="PIRSR" id="PIRSR000089-1"/>
    </source>
</evidence>
<dbReference type="InterPro" id="IPR014729">
    <property type="entry name" value="Rossmann-like_a/b/a_fold"/>
</dbReference>
<dbReference type="InterPro" id="IPR029035">
    <property type="entry name" value="DHS-like_NAD/FAD-binding_dom"/>
</dbReference>
<dbReference type="KEGG" id="mdb:OVN18_06060"/>
<evidence type="ECO:0000313" key="10">
    <source>
        <dbReference type="EMBL" id="WAB82561.1"/>
    </source>
</evidence>
<feature type="binding site" evidence="8">
    <location>
        <begin position="295"/>
        <end position="302"/>
    </location>
    <ligand>
        <name>FAD</name>
        <dbReference type="ChEBI" id="CHEBI:57692"/>
    </ligand>
</feature>
<dbReference type="Pfam" id="PF01012">
    <property type="entry name" value="ETF"/>
    <property type="match status" value="1"/>
</dbReference>
<organism evidence="10 11">
    <name type="scientific">Microcella daejeonensis</name>
    <dbReference type="NCBI Taxonomy" id="2994971"/>
    <lineage>
        <taxon>Bacteria</taxon>
        <taxon>Bacillati</taxon>
        <taxon>Actinomycetota</taxon>
        <taxon>Actinomycetes</taxon>
        <taxon>Micrococcales</taxon>
        <taxon>Microbacteriaceae</taxon>
        <taxon>Microcella</taxon>
    </lineage>
</organism>
<dbReference type="InterPro" id="IPR018206">
    <property type="entry name" value="ETF_asu_C_CS"/>
</dbReference>
<evidence type="ECO:0000256" key="6">
    <source>
        <dbReference type="ARBA" id="ARBA00022982"/>
    </source>
</evidence>
<feature type="binding site" evidence="8">
    <location>
        <position position="316"/>
    </location>
    <ligand>
        <name>FAD</name>
        <dbReference type="ChEBI" id="CHEBI:57692"/>
    </ligand>
</feature>
<accession>A0A9E8MPN9</accession>
<evidence type="ECO:0000256" key="1">
    <source>
        <dbReference type="ARBA" id="ARBA00005817"/>
    </source>
</evidence>
<comment type="cofactor">
    <cofactor evidence="8">
        <name>FAD</name>
        <dbReference type="ChEBI" id="CHEBI:57692"/>
    </cofactor>
    <text evidence="8">Binds 1 FAD per dimer.</text>
</comment>
<dbReference type="Gene3D" id="3.40.50.1220">
    <property type="entry name" value="TPP-binding domain"/>
    <property type="match status" value="1"/>
</dbReference>
<dbReference type="PROSITE" id="PS00696">
    <property type="entry name" value="ETF_ALPHA"/>
    <property type="match status" value="1"/>
</dbReference>
<evidence type="ECO:0000256" key="7">
    <source>
        <dbReference type="ARBA" id="ARBA00025649"/>
    </source>
</evidence>
<evidence type="ECO:0000256" key="5">
    <source>
        <dbReference type="ARBA" id="ARBA00022827"/>
    </source>
</evidence>
<dbReference type="Proteomes" id="UP001164706">
    <property type="component" value="Chromosome"/>
</dbReference>
<dbReference type="AlphaFoldDB" id="A0A9E8MPN9"/>
<keyword evidence="3" id="KW-0813">Transport</keyword>
<reference evidence="10" key="1">
    <citation type="submission" date="2022-11" db="EMBL/GenBank/DDBJ databases">
        <title>Description of Microcella daejonensis nov. sp, isolated from riverside soil.</title>
        <authorList>
            <person name="Molina K.M."/>
            <person name="Kim S.B."/>
        </authorList>
    </citation>
    <scope>NUCLEOTIDE SEQUENCE</scope>
    <source>
        <strain evidence="10">MMS21-STM12</strain>
    </source>
</reference>
<evidence type="ECO:0000256" key="2">
    <source>
        <dbReference type="ARBA" id="ARBA00011355"/>
    </source>
</evidence>
<feature type="binding site" evidence="8">
    <location>
        <position position="239"/>
    </location>
    <ligand>
        <name>FAD</name>
        <dbReference type="ChEBI" id="CHEBI:57692"/>
    </ligand>
</feature>
<dbReference type="GO" id="GO:0009055">
    <property type="term" value="F:electron transfer activity"/>
    <property type="evidence" value="ECO:0007669"/>
    <property type="project" value="InterPro"/>
</dbReference>
<dbReference type="PANTHER" id="PTHR43153">
    <property type="entry name" value="ELECTRON TRANSFER FLAVOPROTEIN ALPHA"/>
    <property type="match status" value="1"/>
</dbReference>
<keyword evidence="11" id="KW-1185">Reference proteome</keyword>
<dbReference type="PANTHER" id="PTHR43153:SF1">
    <property type="entry name" value="ELECTRON TRANSFER FLAVOPROTEIN SUBUNIT ALPHA, MITOCHONDRIAL"/>
    <property type="match status" value="1"/>
</dbReference>
<dbReference type="FunFam" id="3.40.50.1220:FF:000001">
    <property type="entry name" value="Electron transfer flavoprotein, alpha subunit"/>
    <property type="match status" value="1"/>
</dbReference>
<comment type="similarity">
    <text evidence="1">Belongs to the ETF alpha-subunit/FixB family.</text>
</comment>
<evidence type="ECO:0000259" key="9">
    <source>
        <dbReference type="SMART" id="SM00893"/>
    </source>
</evidence>
<keyword evidence="6" id="KW-0249">Electron transport</keyword>
<comment type="function">
    <text evidence="7">The electron transfer flavoprotein serves as a specific electron acceptor for other dehydrogenases. It transfers the electrons to the main respiratory chain via ETF-ubiquinone oxidoreductase (ETF dehydrogenase).</text>
</comment>
<dbReference type="InterPro" id="IPR014731">
    <property type="entry name" value="ETF_asu_C"/>
</dbReference>
<sequence length="351" mass="34318">MTDALVLITLDAAGRPLDPAAELLGAAAQLGTPVAVVPVAAGAPDGPDPAALAADLGALGAARVVLVAVDGLGAVATTPAVAALAAVAHAMSDSDATGTAGSTAPAAILLSHTADGREVAGRLAVRLGAPIAYDAVGVTRESSGAGERVVVRHSVLGGDYEVTSTGARSGDPSAPAGLLVITIRPGSVEDRAAALDAQLEHLEASGGAALGARIEAVHPAADTGRPALRGAKVVIAGGRGLGSKENFGVAERLADRLGGAVGASRAAVDAGYVEGAAQVGQTGTTVAPDLYIALGISGAIQHRAGMQTAKTIVAINTDRDAPIFDVADFGIVGDALEIVPQLIAELDARGR</sequence>
<feature type="binding site" evidence="8">
    <location>
        <begin position="264"/>
        <end position="265"/>
    </location>
    <ligand>
        <name>FAD</name>
        <dbReference type="ChEBI" id="CHEBI:57692"/>
    </ligand>
</feature>
<dbReference type="Pfam" id="PF00766">
    <property type="entry name" value="ETF_alpha"/>
    <property type="match status" value="1"/>
</dbReference>
<comment type="subunit">
    <text evidence="2">Heterodimer of an alpha and a beta subunit.</text>
</comment>
<dbReference type="EMBL" id="CP113089">
    <property type="protein sequence ID" value="WAB82561.1"/>
    <property type="molecule type" value="Genomic_DNA"/>
</dbReference>
<feature type="binding site" evidence="8">
    <location>
        <begin position="278"/>
        <end position="282"/>
    </location>
    <ligand>
        <name>FAD</name>
        <dbReference type="ChEBI" id="CHEBI:57692"/>
    </ligand>
</feature>
<dbReference type="SUPFAM" id="SSF52467">
    <property type="entry name" value="DHS-like NAD/FAD-binding domain"/>
    <property type="match status" value="1"/>
</dbReference>
<evidence type="ECO:0000313" key="11">
    <source>
        <dbReference type="Proteomes" id="UP001164706"/>
    </source>
</evidence>
<evidence type="ECO:0000256" key="3">
    <source>
        <dbReference type="ARBA" id="ARBA00022448"/>
    </source>
</evidence>
<dbReference type="GO" id="GO:0050660">
    <property type="term" value="F:flavin adenine dinucleotide binding"/>
    <property type="evidence" value="ECO:0007669"/>
    <property type="project" value="InterPro"/>
</dbReference>
<keyword evidence="4" id="KW-0285">Flavoprotein</keyword>